<dbReference type="Pfam" id="PF22677">
    <property type="entry name" value="Ble-like_N"/>
    <property type="match status" value="1"/>
</dbReference>
<accession>A0A370KIR7</accession>
<dbReference type="InterPro" id="IPR037523">
    <property type="entry name" value="VOC_core"/>
</dbReference>
<proteinExistence type="predicted"/>
<gene>
    <name evidence="2" type="ORF">B5K06_25280</name>
</gene>
<dbReference type="RefSeq" id="WP_114714964.1">
    <property type="nucleotide sequence ID" value="NZ_KZ857266.1"/>
</dbReference>
<evidence type="ECO:0000313" key="3">
    <source>
        <dbReference type="Proteomes" id="UP000254939"/>
    </source>
</evidence>
<evidence type="ECO:0000259" key="1">
    <source>
        <dbReference type="PROSITE" id="PS51819"/>
    </source>
</evidence>
<reference evidence="2 3" key="1">
    <citation type="submission" date="2017-03" db="EMBL/GenBank/DDBJ databases">
        <title>Genome analysis of Rhizobial strains effectives or ineffectives for nitrogen fixation isolated from bean seeds.</title>
        <authorList>
            <person name="Peralta H."/>
            <person name="Aguilar-Vera A."/>
            <person name="Mora Y."/>
            <person name="Vargas-Lagunas C."/>
            <person name="Girard L."/>
            <person name="Mora J."/>
        </authorList>
    </citation>
    <scope>NUCLEOTIDE SEQUENCE [LARGE SCALE GENOMIC DNA]</scope>
    <source>
        <strain evidence="2 3">CCGM3</strain>
    </source>
</reference>
<dbReference type="OrthoDB" id="485032at2"/>
<comment type="caution">
    <text evidence="2">The sequence shown here is derived from an EMBL/GenBank/DDBJ whole genome shotgun (WGS) entry which is preliminary data.</text>
</comment>
<dbReference type="AlphaFoldDB" id="A0A370KIR7"/>
<dbReference type="PROSITE" id="PS51819">
    <property type="entry name" value="VOC"/>
    <property type="match status" value="1"/>
</dbReference>
<dbReference type="SUPFAM" id="SSF54593">
    <property type="entry name" value="Glyoxalase/Bleomycin resistance protein/Dihydroxybiphenyl dioxygenase"/>
    <property type="match status" value="1"/>
</dbReference>
<dbReference type="Gene3D" id="3.10.180.10">
    <property type="entry name" value="2,3-Dihydroxybiphenyl 1,2-Dioxygenase, domain 1"/>
    <property type="match status" value="1"/>
</dbReference>
<organism evidence="2 3">
    <name type="scientific">Rhizobium grahamii</name>
    <dbReference type="NCBI Taxonomy" id="1120045"/>
    <lineage>
        <taxon>Bacteria</taxon>
        <taxon>Pseudomonadati</taxon>
        <taxon>Pseudomonadota</taxon>
        <taxon>Alphaproteobacteria</taxon>
        <taxon>Hyphomicrobiales</taxon>
        <taxon>Rhizobiaceae</taxon>
        <taxon>Rhizobium/Agrobacterium group</taxon>
        <taxon>Rhizobium</taxon>
    </lineage>
</organism>
<sequence length="211" mass="22795">MSILGENGARTSRTTVELEVVAIPVADVDRSKRFYSDLGWRLDADFPVGNDFRVVQFTPPGSPASIHFSVGITNAVSGSAAGLFLVVTDIEAAPTILVSGGAPVSEVFHRDGPGQPPIDGRDPAGRSYRSYATFKDSDGNAWLLQEVTQRLQGRQGTEIIFASSVELEGALRRLAAAHGEHEKITGEHDENWPEWYAEFIAAEHSGRPLPP</sequence>
<feature type="domain" description="VOC" evidence="1">
    <location>
        <begin position="17"/>
        <end position="147"/>
    </location>
</feature>
<dbReference type="Proteomes" id="UP000254939">
    <property type="component" value="Unassembled WGS sequence"/>
</dbReference>
<name>A0A370KIR7_9HYPH</name>
<dbReference type="InterPro" id="IPR053863">
    <property type="entry name" value="Glyoxy/Ble-like_N"/>
</dbReference>
<evidence type="ECO:0000313" key="2">
    <source>
        <dbReference type="EMBL" id="RDJ05751.1"/>
    </source>
</evidence>
<dbReference type="InterPro" id="IPR029068">
    <property type="entry name" value="Glyas_Bleomycin-R_OHBP_Dase"/>
</dbReference>
<dbReference type="EMBL" id="NAAC01000031">
    <property type="protein sequence ID" value="RDJ05751.1"/>
    <property type="molecule type" value="Genomic_DNA"/>
</dbReference>
<protein>
    <submittedName>
        <fullName evidence="2">Glyoxalase</fullName>
    </submittedName>
</protein>